<organism evidence="2">
    <name type="scientific">Cacopsylla melanoneura</name>
    <dbReference type="NCBI Taxonomy" id="428564"/>
    <lineage>
        <taxon>Eukaryota</taxon>
        <taxon>Metazoa</taxon>
        <taxon>Ecdysozoa</taxon>
        <taxon>Arthropoda</taxon>
        <taxon>Hexapoda</taxon>
        <taxon>Insecta</taxon>
        <taxon>Pterygota</taxon>
        <taxon>Neoptera</taxon>
        <taxon>Paraneoptera</taxon>
        <taxon>Hemiptera</taxon>
        <taxon>Sternorrhyncha</taxon>
        <taxon>Psylloidea</taxon>
        <taxon>Psyllidae</taxon>
        <taxon>Psyllinae</taxon>
        <taxon>Cacopsylla</taxon>
    </lineage>
</organism>
<evidence type="ECO:0000256" key="1">
    <source>
        <dbReference type="SAM" id="SignalP"/>
    </source>
</evidence>
<keyword evidence="1" id="KW-0732">Signal</keyword>
<name>A0A8D9B919_9HEMI</name>
<feature type="chain" id="PRO_5034430069" evidence="1">
    <location>
        <begin position="19"/>
        <end position="102"/>
    </location>
</feature>
<accession>A0A8D9B919</accession>
<feature type="signal peptide" evidence="1">
    <location>
        <begin position="1"/>
        <end position="18"/>
    </location>
</feature>
<evidence type="ECO:0000313" key="2">
    <source>
        <dbReference type="EMBL" id="CAG6780888.1"/>
    </source>
</evidence>
<protein>
    <submittedName>
        <fullName evidence="2">Uncharacterized protein</fullName>
    </submittedName>
</protein>
<dbReference type="AlphaFoldDB" id="A0A8D9B919"/>
<proteinExistence type="predicted"/>
<dbReference type="EMBL" id="HBUF01620672">
    <property type="protein sequence ID" value="CAG6780888.1"/>
    <property type="molecule type" value="Transcribed_RNA"/>
</dbReference>
<reference evidence="2" key="1">
    <citation type="submission" date="2021-05" db="EMBL/GenBank/DDBJ databases">
        <authorList>
            <person name="Alioto T."/>
            <person name="Alioto T."/>
            <person name="Gomez Garrido J."/>
        </authorList>
    </citation>
    <scope>NUCLEOTIDE SEQUENCE</scope>
</reference>
<sequence>MLWTGGLLLLFLLNLVFGQERSLLFPEGSSNRVQFLAGFGIPVTDLPSPESLTCGYIVKSYYVLPDNTTYFIEPYVVYQRSNQGPLISRTQVYRYIEYLLEL</sequence>